<feature type="signal peptide" evidence="2">
    <location>
        <begin position="1"/>
        <end position="21"/>
    </location>
</feature>
<keyword evidence="2" id="KW-0732">Signal</keyword>
<feature type="non-terminal residue" evidence="3">
    <location>
        <position position="60"/>
    </location>
</feature>
<proteinExistence type="predicted"/>
<evidence type="ECO:0000313" key="4">
    <source>
        <dbReference type="Proteomes" id="UP001529510"/>
    </source>
</evidence>
<dbReference type="AlphaFoldDB" id="A0ABD0RDQ7"/>
<feature type="non-terminal residue" evidence="3">
    <location>
        <position position="1"/>
    </location>
</feature>
<name>A0ABD0RDQ7_CIRMR</name>
<evidence type="ECO:0000256" key="2">
    <source>
        <dbReference type="SAM" id="SignalP"/>
    </source>
</evidence>
<keyword evidence="4" id="KW-1185">Reference proteome</keyword>
<gene>
    <name evidence="3" type="ORF">M9458_005205</name>
</gene>
<comment type="caution">
    <text evidence="3">The sequence shown here is derived from an EMBL/GenBank/DDBJ whole genome shotgun (WGS) entry which is preliminary data.</text>
</comment>
<organism evidence="3 4">
    <name type="scientific">Cirrhinus mrigala</name>
    <name type="common">Mrigala</name>
    <dbReference type="NCBI Taxonomy" id="683832"/>
    <lineage>
        <taxon>Eukaryota</taxon>
        <taxon>Metazoa</taxon>
        <taxon>Chordata</taxon>
        <taxon>Craniata</taxon>
        <taxon>Vertebrata</taxon>
        <taxon>Euteleostomi</taxon>
        <taxon>Actinopterygii</taxon>
        <taxon>Neopterygii</taxon>
        <taxon>Teleostei</taxon>
        <taxon>Ostariophysi</taxon>
        <taxon>Cypriniformes</taxon>
        <taxon>Cyprinidae</taxon>
        <taxon>Labeoninae</taxon>
        <taxon>Labeonini</taxon>
        <taxon>Cirrhinus</taxon>
    </lineage>
</organism>
<evidence type="ECO:0000313" key="3">
    <source>
        <dbReference type="EMBL" id="KAL0196665.1"/>
    </source>
</evidence>
<evidence type="ECO:0000256" key="1">
    <source>
        <dbReference type="SAM" id="MobiDB-lite"/>
    </source>
</evidence>
<feature type="region of interest" description="Disordered" evidence="1">
    <location>
        <begin position="35"/>
        <end position="60"/>
    </location>
</feature>
<protein>
    <submittedName>
        <fullName evidence="3">Uncharacterized protein</fullName>
    </submittedName>
</protein>
<dbReference type="Proteomes" id="UP001529510">
    <property type="component" value="Unassembled WGS sequence"/>
</dbReference>
<sequence length="60" mass="6338">PPQCWIMGRCCCLCCPWSAAALTSSATSVNSLCSARPSPSRDRPDSPAPSCCSPERCTTM</sequence>
<feature type="chain" id="PRO_5044753593" evidence="2">
    <location>
        <begin position="22"/>
        <end position="60"/>
    </location>
</feature>
<dbReference type="EMBL" id="JAMKFB020000003">
    <property type="protein sequence ID" value="KAL0196665.1"/>
    <property type="molecule type" value="Genomic_DNA"/>
</dbReference>
<reference evidence="3 4" key="1">
    <citation type="submission" date="2024-05" db="EMBL/GenBank/DDBJ databases">
        <title>Genome sequencing and assembly of Indian major carp, Cirrhinus mrigala (Hamilton, 1822).</title>
        <authorList>
            <person name="Mohindra V."/>
            <person name="Chowdhury L.M."/>
            <person name="Lal K."/>
            <person name="Jena J.K."/>
        </authorList>
    </citation>
    <scope>NUCLEOTIDE SEQUENCE [LARGE SCALE GENOMIC DNA]</scope>
    <source>
        <strain evidence="3">CM1030</strain>
        <tissue evidence="3">Blood</tissue>
    </source>
</reference>
<accession>A0ABD0RDQ7</accession>